<dbReference type="OrthoDB" id="6579831at2"/>
<evidence type="ECO:0000256" key="2">
    <source>
        <dbReference type="ARBA" id="ARBA00009473"/>
    </source>
</evidence>
<comment type="similarity">
    <text evidence="2">Belongs to the DeoC/FbaB aldolase family. DeoC type 2 subfamily.</text>
</comment>
<dbReference type="PIRSF" id="PIRSF001357">
    <property type="entry name" value="DeoC"/>
    <property type="match status" value="1"/>
</dbReference>
<evidence type="ECO:0000256" key="1">
    <source>
        <dbReference type="ARBA" id="ARBA00004816"/>
    </source>
</evidence>
<name>A0A238VV31_9PSEU</name>
<dbReference type="AlphaFoldDB" id="A0A238VV31"/>
<dbReference type="SUPFAM" id="SSF51569">
    <property type="entry name" value="Aldolase"/>
    <property type="match status" value="1"/>
</dbReference>
<evidence type="ECO:0000256" key="3">
    <source>
        <dbReference type="ARBA" id="ARBA00012515"/>
    </source>
</evidence>
<dbReference type="GO" id="GO:0004139">
    <property type="term" value="F:deoxyribose-phosphate aldolase activity"/>
    <property type="evidence" value="ECO:0007669"/>
    <property type="project" value="UniProtKB-UniRule"/>
</dbReference>
<proteinExistence type="inferred from homology"/>
<dbReference type="NCBIfam" id="TIGR00126">
    <property type="entry name" value="deoC"/>
    <property type="match status" value="1"/>
</dbReference>
<dbReference type="InterPro" id="IPR013785">
    <property type="entry name" value="Aldolase_TIM"/>
</dbReference>
<sequence>MPHAAEDLPFAPGDAARDEAQLRRFLHGMPPIDDGDMQAEVAALTSEVPVPDGELIDTVIGMLDLTSLAATDTESSVRDLCGRARQPDPRAHGVPPVAAVCVYPDLVAAAATSLAGSGIGVASVAGGFPSGRTPLPVKLAEVEHAVSAGATEIDAVLDRGAFLEERYGTVFDGVAEVKRACGHATLKVILETGELVTAEQVRRASWLALLAGADILKTSTGKISPAASLPAMYLLADAVRGWHESTGERRGLKPAGGIRTTDDALRYLTLVRGTAGPRWSTPTLFRIGASGLLDDLLARRREQNS</sequence>
<dbReference type="SMART" id="SM01133">
    <property type="entry name" value="DeoC"/>
    <property type="match status" value="1"/>
</dbReference>
<evidence type="ECO:0000256" key="7">
    <source>
        <dbReference type="NCBIfam" id="TIGR00126"/>
    </source>
</evidence>
<accession>A0A238VV31</accession>
<keyword evidence="5" id="KW-0704">Schiff base</keyword>
<dbReference type="CDD" id="cd00959">
    <property type="entry name" value="DeoC"/>
    <property type="match status" value="1"/>
</dbReference>
<dbReference type="EC" id="4.1.2.4" evidence="3 7"/>
<dbReference type="Proteomes" id="UP000198348">
    <property type="component" value="Unassembled WGS sequence"/>
</dbReference>
<dbReference type="GO" id="GO:0005737">
    <property type="term" value="C:cytoplasm"/>
    <property type="evidence" value="ECO:0007669"/>
    <property type="project" value="InterPro"/>
</dbReference>
<dbReference type="PANTHER" id="PTHR10889:SF3">
    <property type="entry name" value="DEOXYRIBOSE-PHOSPHATE ALDOLASE"/>
    <property type="match status" value="1"/>
</dbReference>
<dbReference type="PANTHER" id="PTHR10889">
    <property type="entry name" value="DEOXYRIBOSE-PHOSPHATE ALDOLASE"/>
    <property type="match status" value="1"/>
</dbReference>
<dbReference type="InterPro" id="IPR011343">
    <property type="entry name" value="DeoC"/>
</dbReference>
<dbReference type="RefSeq" id="WP_089300209.1">
    <property type="nucleotide sequence ID" value="NZ_FZNW01000004.1"/>
</dbReference>
<dbReference type="GO" id="GO:0009264">
    <property type="term" value="P:deoxyribonucleotide catabolic process"/>
    <property type="evidence" value="ECO:0007669"/>
    <property type="project" value="UniProtKB-UniRule"/>
</dbReference>
<protein>
    <recommendedName>
        <fullName evidence="3 7">Deoxyribose-phosphate aldolase</fullName>
        <ecNumber evidence="3 7">4.1.2.4</ecNumber>
    </recommendedName>
</protein>
<evidence type="ECO:0000313" key="9">
    <source>
        <dbReference type="Proteomes" id="UP000198348"/>
    </source>
</evidence>
<evidence type="ECO:0000313" key="8">
    <source>
        <dbReference type="EMBL" id="SNR38192.1"/>
    </source>
</evidence>
<dbReference type="InterPro" id="IPR002915">
    <property type="entry name" value="DeoC/FbaB/LacD_aldolase"/>
</dbReference>
<evidence type="ECO:0000256" key="5">
    <source>
        <dbReference type="ARBA" id="ARBA00023270"/>
    </source>
</evidence>
<dbReference type="EMBL" id="FZNW01000004">
    <property type="protein sequence ID" value="SNR38192.1"/>
    <property type="molecule type" value="Genomic_DNA"/>
</dbReference>
<comment type="pathway">
    <text evidence="1">Carbohydrate degradation; 2-deoxy-D-ribose 1-phosphate degradation; D-glyceraldehyde 3-phosphate and acetaldehyde from 2-deoxy-alpha-D-ribose 1-phosphate: step 2/2.</text>
</comment>
<gene>
    <name evidence="8" type="ORF">SAMN06265360_104109</name>
</gene>
<evidence type="ECO:0000256" key="4">
    <source>
        <dbReference type="ARBA" id="ARBA00023239"/>
    </source>
</evidence>
<dbReference type="GO" id="GO:0016052">
    <property type="term" value="P:carbohydrate catabolic process"/>
    <property type="evidence" value="ECO:0007669"/>
    <property type="project" value="TreeGrafter"/>
</dbReference>
<reference evidence="8 9" key="1">
    <citation type="submission" date="2017-06" db="EMBL/GenBank/DDBJ databases">
        <authorList>
            <person name="Kim H.J."/>
            <person name="Triplett B.A."/>
        </authorList>
    </citation>
    <scope>NUCLEOTIDE SEQUENCE [LARGE SCALE GENOMIC DNA]</scope>
    <source>
        <strain evidence="8 9">DSM 45207</strain>
    </source>
</reference>
<dbReference type="Gene3D" id="3.20.20.70">
    <property type="entry name" value="Aldolase class I"/>
    <property type="match status" value="1"/>
</dbReference>
<comment type="catalytic activity">
    <reaction evidence="6">
        <text>2-deoxy-D-ribose 5-phosphate = D-glyceraldehyde 3-phosphate + acetaldehyde</text>
        <dbReference type="Rhea" id="RHEA:12821"/>
        <dbReference type="ChEBI" id="CHEBI:15343"/>
        <dbReference type="ChEBI" id="CHEBI:59776"/>
        <dbReference type="ChEBI" id="CHEBI:62877"/>
        <dbReference type="EC" id="4.1.2.4"/>
    </reaction>
</comment>
<dbReference type="Pfam" id="PF01791">
    <property type="entry name" value="DeoC"/>
    <property type="match status" value="1"/>
</dbReference>
<keyword evidence="4" id="KW-0456">Lyase</keyword>
<evidence type="ECO:0000256" key="6">
    <source>
        <dbReference type="ARBA" id="ARBA00048791"/>
    </source>
</evidence>
<organism evidence="8 9">
    <name type="scientific">Haloechinothrix alba</name>
    <dbReference type="NCBI Taxonomy" id="664784"/>
    <lineage>
        <taxon>Bacteria</taxon>
        <taxon>Bacillati</taxon>
        <taxon>Actinomycetota</taxon>
        <taxon>Actinomycetes</taxon>
        <taxon>Pseudonocardiales</taxon>
        <taxon>Pseudonocardiaceae</taxon>
        <taxon>Haloechinothrix</taxon>
    </lineage>
</organism>
<keyword evidence="9" id="KW-1185">Reference proteome</keyword>